<name>A0A9P4IDG1_9PEZI</name>
<evidence type="ECO:0000256" key="1">
    <source>
        <dbReference type="SAM" id="MobiDB-lite"/>
    </source>
</evidence>
<keyword evidence="3" id="KW-1185">Reference proteome</keyword>
<organism evidence="2 3">
    <name type="scientific">Rhizodiscina lignyota</name>
    <dbReference type="NCBI Taxonomy" id="1504668"/>
    <lineage>
        <taxon>Eukaryota</taxon>
        <taxon>Fungi</taxon>
        <taxon>Dikarya</taxon>
        <taxon>Ascomycota</taxon>
        <taxon>Pezizomycotina</taxon>
        <taxon>Dothideomycetes</taxon>
        <taxon>Pleosporomycetidae</taxon>
        <taxon>Aulographales</taxon>
        <taxon>Rhizodiscinaceae</taxon>
        <taxon>Rhizodiscina</taxon>
    </lineage>
</organism>
<dbReference type="AlphaFoldDB" id="A0A9P4IDG1"/>
<reference evidence="2" key="1">
    <citation type="journal article" date="2020" name="Stud. Mycol.">
        <title>101 Dothideomycetes genomes: a test case for predicting lifestyles and emergence of pathogens.</title>
        <authorList>
            <person name="Haridas S."/>
            <person name="Albert R."/>
            <person name="Binder M."/>
            <person name="Bloem J."/>
            <person name="Labutti K."/>
            <person name="Salamov A."/>
            <person name="Andreopoulos B."/>
            <person name="Baker S."/>
            <person name="Barry K."/>
            <person name="Bills G."/>
            <person name="Bluhm B."/>
            <person name="Cannon C."/>
            <person name="Castanera R."/>
            <person name="Culley D."/>
            <person name="Daum C."/>
            <person name="Ezra D."/>
            <person name="Gonzalez J."/>
            <person name="Henrissat B."/>
            <person name="Kuo A."/>
            <person name="Liang C."/>
            <person name="Lipzen A."/>
            <person name="Lutzoni F."/>
            <person name="Magnuson J."/>
            <person name="Mondo S."/>
            <person name="Nolan M."/>
            <person name="Ohm R."/>
            <person name="Pangilinan J."/>
            <person name="Park H.-J."/>
            <person name="Ramirez L."/>
            <person name="Alfaro M."/>
            <person name="Sun H."/>
            <person name="Tritt A."/>
            <person name="Yoshinaga Y."/>
            <person name="Zwiers L.-H."/>
            <person name="Turgeon B."/>
            <person name="Goodwin S."/>
            <person name="Spatafora J."/>
            <person name="Crous P."/>
            <person name="Grigoriev I."/>
        </authorList>
    </citation>
    <scope>NUCLEOTIDE SEQUENCE</scope>
    <source>
        <strain evidence="2">CBS 133067</strain>
    </source>
</reference>
<sequence length="213" mass="23781">MSHHTDGSPLDSASEGAADSNFDGGPGETPTDHHDDLPSDGAKYVAAAMSSIQDASDKIFFEAEELKLFDEAKNWCKARDSLLVAEVREAVQLLSMIDTEQCPIITRDILGQLRDLTRKFRDLSQVAEATIKGIETLMALSGVRGRMAFEETFIEEEEAAIETETDTEKRAEWEQIIQKVKAHREKLEKDGRELTVVLEQCMRDIRAALRRAA</sequence>
<dbReference type="EMBL" id="ML978130">
    <property type="protein sequence ID" value="KAF2096211.1"/>
    <property type="molecule type" value="Genomic_DNA"/>
</dbReference>
<accession>A0A9P4IDG1</accession>
<evidence type="ECO:0000313" key="3">
    <source>
        <dbReference type="Proteomes" id="UP000799772"/>
    </source>
</evidence>
<protein>
    <submittedName>
        <fullName evidence="2">Uncharacterized protein</fullName>
    </submittedName>
</protein>
<gene>
    <name evidence="2" type="ORF">NA57DRAFT_78979</name>
</gene>
<feature type="region of interest" description="Disordered" evidence="1">
    <location>
        <begin position="1"/>
        <end position="40"/>
    </location>
</feature>
<comment type="caution">
    <text evidence="2">The sequence shown here is derived from an EMBL/GenBank/DDBJ whole genome shotgun (WGS) entry which is preliminary data.</text>
</comment>
<dbReference type="Proteomes" id="UP000799772">
    <property type="component" value="Unassembled WGS sequence"/>
</dbReference>
<evidence type="ECO:0000313" key="2">
    <source>
        <dbReference type="EMBL" id="KAF2096211.1"/>
    </source>
</evidence>
<proteinExistence type="predicted"/>